<feature type="domain" description="CCDC174 alpha/beta GRSR" evidence="3">
    <location>
        <begin position="136"/>
        <end position="160"/>
    </location>
</feature>
<feature type="compositionally biased region" description="Basic and acidic residues" evidence="2">
    <location>
        <begin position="136"/>
        <end position="145"/>
    </location>
</feature>
<comment type="caution">
    <text evidence="4">The sequence shown here is derived from an EMBL/GenBank/DDBJ whole genome shotgun (WGS) entry which is preliminary data.</text>
</comment>
<feature type="region of interest" description="Disordered" evidence="2">
    <location>
        <begin position="27"/>
        <end position="79"/>
    </location>
</feature>
<name>A0ABR2WVS1_9FUNG</name>
<dbReference type="InterPro" id="IPR057464">
    <property type="entry name" value="CCDC174_GRSR"/>
</dbReference>
<dbReference type="PANTHER" id="PTHR15885:SF1">
    <property type="entry name" value="COILED-COIL DOMAIN-CONTAINING PROTEIN 174"/>
    <property type="match status" value="1"/>
</dbReference>
<reference evidence="4 5" key="1">
    <citation type="submission" date="2023-04" db="EMBL/GenBank/DDBJ databases">
        <title>Genome of Basidiobolus ranarum AG-B5.</title>
        <authorList>
            <person name="Stajich J.E."/>
            <person name="Carter-House D."/>
            <person name="Gryganskyi A."/>
        </authorList>
    </citation>
    <scope>NUCLEOTIDE SEQUENCE [LARGE SCALE GENOMIC DNA]</scope>
    <source>
        <strain evidence="4 5">AG-B5</strain>
    </source>
</reference>
<organism evidence="4 5">
    <name type="scientific">Basidiobolus ranarum</name>
    <dbReference type="NCBI Taxonomy" id="34480"/>
    <lineage>
        <taxon>Eukaryota</taxon>
        <taxon>Fungi</taxon>
        <taxon>Fungi incertae sedis</taxon>
        <taxon>Zoopagomycota</taxon>
        <taxon>Entomophthoromycotina</taxon>
        <taxon>Basidiobolomycetes</taxon>
        <taxon>Basidiobolales</taxon>
        <taxon>Basidiobolaceae</taxon>
        <taxon>Basidiobolus</taxon>
    </lineage>
</organism>
<evidence type="ECO:0000256" key="1">
    <source>
        <dbReference type="ARBA" id="ARBA00023054"/>
    </source>
</evidence>
<dbReference type="EMBL" id="JASJQH010000244">
    <property type="protein sequence ID" value="KAK9765628.1"/>
    <property type="molecule type" value="Genomic_DNA"/>
</dbReference>
<evidence type="ECO:0000256" key="2">
    <source>
        <dbReference type="SAM" id="MobiDB-lite"/>
    </source>
</evidence>
<keyword evidence="5" id="KW-1185">Reference proteome</keyword>
<feature type="compositionally biased region" description="Basic and acidic residues" evidence="2">
    <location>
        <begin position="57"/>
        <end position="79"/>
    </location>
</feature>
<protein>
    <recommendedName>
        <fullName evidence="3">CCDC174 alpha/beta GRSR domain-containing protein</fullName>
    </recommendedName>
</protein>
<gene>
    <name evidence="4" type="ORF">K7432_005890</name>
</gene>
<feature type="non-terminal residue" evidence="4">
    <location>
        <position position="165"/>
    </location>
</feature>
<dbReference type="PANTHER" id="PTHR15885">
    <property type="entry name" value="COILED-COIL DOMAIN-CONTAINING PROTEIN 174"/>
    <property type="match status" value="1"/>
</dbReference>
<feature type="region of interest" description="Disordered" evidence="2">
    <location>
        <begin position="113"/>
        <end position="165"/>
    </location>
</feature>
<accession>A0ABR2WVS1</accession>
<feature type="compositionally biased region" description="Acidic residues" evidence="2">
    <location>
        <begin position="120"/>
        <end position="135"/>
    </location>
</feature>
<dbReference type="Proteomes" id="UP001479436">
    <property type="component" value="Unassembled WGS sequence"/>
</dbReference>
<evidence type="ECO:0000259" key="3">
    <source>
        <dbReference type="Pfam" id="PF25449"/>
    </source>
</evidence>
<sequence>MKKAIDISSSSVLDLKVELLKQEESFRKERAQGKNAPASTRIQSKKLPAWAMPNKGVEQRSARDKLEQEAEKPSLDASRKALERKAKLYEKLKRANLDDMNEKDIEEMLVDFERKKWEQPDDSDLSESEKEAEDPWVEHIDEFGRTRLIRQSEVPKERSPSPGYG</sequence>
<evidence type="ECO:0000313" key="5">
    <source>
        <dbReference type="Proteomes" id="UP001479436"/>
    </source>
</evidence>
<proteinExistence type="predicted"/>
<evidence type="ECO:0000313" key="4">
    <source>
        <dbReference type="EMBL" id="KAK9765628.1"/>
    </source>
</evidence>
<dbReference type="InterPro" id="IPR025066">
    <property type="entry name" value="CCDC174-like"/>
</dbReference>
<dbReference type="Pfam" id="PF25449">
    <property type="entry name" value="CCDC174_GRSR"/>
    <property type="match status" value="1"/>
</dbReference>
<keyword evidence="1" id="KW-0175">Coiled coil</keyword>